<accession>A0A2C9D6K0</accession>
<dbReference type="KEGG" id="hdi:HDIA_2258"/>
<reference evidence="3" key="1">
    <citation type="submission" date="2017-09" db="EMBL/GenBank/DDBJ databases">
        <title>Genome sequence of Nannocystis excedens DSM 71.</title>
        <authorList>
            <person name="Blom J."/>
        </authorList>
    </citation>
    <scope>NUCLEOTIDE SEQUENCE [LARGE SCALE GENOMIC DNA]</scope>
    <source>
        <strain evidence="3">type strain: E19</strain>
    </source>
</reference>
<evidence type="ECO:0000256" key="1">
    <source>
        <dbReference type="SAM" id="Phobius"/>
    </source>
</evidence>
<dbReference type="EMBL" id="LT960614">
    <property type="protein sequence ID" value="SON55799.1"/>
    <property type="molecule type" value="Genomic_DNA"/>
</dbReference>
<dbReference type="Proteomes" id="UP000223606">
    <property type="component" value="Chromosome 1"/>
</dbReference>
<dbReference type="AlphaFoldDB" id="A0A2C9D6K0"/>
<keyword evidence="1" id="KW-1133">Transmembrane helix</keyword>
<evidence type="ECO:0000313" key="3">
    <source>
        <dbReference type="Proteomes" id="UP000223606"/>
    </source>
</evidence>
<proteinExistence type="predicted"/>
<protein>
    <submittedName>
        <fullName evidence="2">Uncharacterized protein</fullName>
    </submittedName>
</protein>
<name>A0A2C9D6K0_9HYPH</name>
<keyword evidence="1" id="KW-0812">Transmembrane</keyword>
<sequence>MEFSYSLKGMHDVDHPITVIDALRFFVALQVFDIVLRAIDIPWIEKSPLTVIVAAGIGMLAAKFLIAKSNRR</sequence>
<organism evidence="2 3">
    <name type="scientific">Hartmannibacter diazotrophicus</name>
    <dbReference type="NCBI Taxonomy" id="1482074"/>
    <lineage>
        <taxon>Bacteria</taxon>
        <taxon>Pseudomonadati</taxon>
        <taxon>Pseudomonadota</taxon>
        <taxon>Alphaproteobacteria</taxon>
        <taxon>Hyphomicrobiales</taxon>
        <taxon>Pleomorphomonadaceae</taxon>
        <taxon>Hartmannibacter</taxon>
    </lineage>
</organism>
<evidence type="ECO:0000313" key="2">
    <source>
        <dbReference type="EMBL" id="SON55799.1"/>
    </source>
</evidence>
<keyword evidence="3" id="KW-1185">Reference proteome</keyword>
<feature type="transmembrane region" description="Helical" evidence="1">
    <location>
        <begin position="49"/>
        <end position="66"/>
    </location>
</feature>
<keyword evidence="1" id="KW-0472">Membrane</keyword>
<gene>
    <name evidence="2" type="ORF">HDIA_2258</name>
</gene>